<keyword evidence="1" id="KW-0597">Phosphoprotein</keyword>
<feature type="modified residue" description="4-aspartylphosphate" evidence="1">
    <location>
        <position position="5"/>
    </location>
</feature>
<dbReference type="RefSeq" id="WP_347233118.1">
    <property type="nucleotide sequence ID" value="NZ_RCZC01000010.1"/>
</dbReference>
<keyword evidence="4" id="KW-1185">Reference proteome</keyword>
<sequence length="66" mass="7021">MLVTDDLMPGMGGTELADALHAIKPDAPVLVISGYAESHGINPALLRLAKPLRKDELAESLSQRRG</sequence>
<dbReference type="GO" id="GO:0000160">
    <property type="term" value="P:phosphorelay signal transduction system"/>
    <property type="evidence" value="ECO:0007669"/>
    <property type="project" value="InterPro"/>
</dbReference>
<reference evidence="3 4" key="1">
    <citation type="journal article" date="2019" name="Environ. Microbiol.">
        <title>Species interactions and distinct microbial communities in high Arctic permafrost affected cryosols are associated with the CH4 and CO2 gas fluxes.</title>
        <authorList>
            <person name="Altshuler I."/>
            <person name="Hamel J."/>
            <person name="Turney S."/>
            <person name="Magnuson E."/>
            <person name="Levesque R."/>
            <person name="Greer C."/>
            <person name="Whyte L.G."/>
        </authorList>
    </citation>
    <scope>NUCLEOTIDE SEQUENCE [LARGE SCALE GENOMIC DNA]</scope>
    <source>
        <strain evidence="3 4">E6.1</strain>
    </source>
</reference>
<accession>A0A502FFL3</accession>
<dbReference type="InterPro" id="IPR011006">
    <property type="entry name" value="CheY-like_superfamily"/>
</dbReference>
<dbReference type="PROSITE" id="PS50110">
    <property type="entry name" value="RESPONSE_REGULATORY"/>
    <property type="match status" value="1"/>
</dbReference>
<feature type="domain" description="Response regulatory" evidence="2">
    <location>
        <begin position="1"/>
        <end position="65"/>
    </location>
</feature>
<comment type="caution">
    <text evidence="3">The sequence shown here is derived from an EMBL/GenBank/DDBJ whole genome shotgun (WGS) entry which is preliminary data.</text>
</comment>
<evidence type="ECO:0000259" key="2">
    <source>
        <dbReference type="PROSITE" id="PS50110"/>
    </source>
</evidence>
<name>A0A502FFL3_9SPHN</name>
<dbReference type="InterPro" id="IPR001789">
    <property type="entry name" value="Sig_transdc_resp-reg_receiver"/>
</dbReference>
<dbReference type="SUPFAM" id="SSF52172">
    <property type="entry name" value="CheY-like"/>
    <property type="match status" value="1"/>
</dbReference>
<proteinExistence type="predicted"/>
<protein>
    <submittedName>
        <fullName evidence="3">Response regulator</fullName>
    </submittedName>
</protein>
<dbReference type="Proteomes" id="UP000319931">
    <property type="component" value="Unassembled WGS sequence"/>
</dbReference>
<dbReference type="EMBL" id="RCZC01000010">
    <property type="protein sequence ID" value="TPG48022.1"/>
    <property type="molecule type" value="Genomic_DNA"/>
</dbReference>
<evidence type="ECO:0000313" key="3">
    <source>
        <dbReference type="EMBL" id="TPG48022.1"/>
    </source>
</evidence>
<gene>
    <name evidence="3" type="ORF">EAH76_21610</name>
</gene>
<dbReference type="Gene3D" id="3.40.50.2300">
    <property type="match status" value="1"/>
</dbReference>
<organism evidence="3 4">
    <name type="scientific">Sphingomonas glacialis</name>
    <dbReference type="NCBI Taxonomy" id="658225"/>
    <lineage>
        <taxon>Bacteria</taxon>
        <taxon>Pseudomonadati</taxon>
        <taxon>Pseudomonadota</taxon>
        <taxon>Alphaproteobacteria</taxon>
        <taxon>Sphingomonadales</taxon>
        <taxon>Sphingomonadaceae</taxon>
        <taxon>Sphingomonas</taxon>
    </lineage>
</organism>
<evidence type="ECO:0000313" key="4">
    <source>
        <dbReference type="Proteomes" id="UP000319931"/>
    </source>
</evidence>
<evidence type="ECO:0000256" key="1">
    <source>
        <dbReference type="PROSITE-ProRule" id="PRU00169"/>
    </source>
</evidence>
<dbReference type="AlphaFoldDB" id="A0A502FFL3"/>